<reference evidence="2" key="1">
    <citation type="journal article" date="2019" name="Int. J. Syst. Evol. Microbiol.">
        <title>The Global Catalogue of Microorganisms (GCM) 10K type strain sequencing project: providing services to taxonomists for standard genome sequencing and annotation.</title>
        <authorList>
            <consortium name="The Broad Institute Genomics Platform"/>
            <consortium name="The Broad Institute Genome Sequencing Center for Infectious Disease"/>
            <person name="Wu L."/>
            <person name="Ma J."/>
        </authorList>
    </citation>
    <scope>NUCLEOTIDE SEQUENCE [LARGE SCALE GENOMIC DNA]</scope>
    <source>
        <strain evidence="2">LMG 29894</strain>
    </source>
</reference>
<organism evidence="1 2">
    <name type="scientific">Chitinimonas lacunae</name>
    <dbReference type="NCBI Taxonomy" id="1963018"/>
    <lineage>
        <taxon>Bacteria</taxon>
        <taxon>Pseudomonadati</taxon>
        <taxon>Pseudomonadota</taxon>
        <taxon>Betaproteobacteria</taxon>
        <taxon>Neisseriales</taxon>
        <taxon>Chitinibacteraceae</taxon>
        <taxon>Chitinimonas</taxon>
    </lineage>
</organism>
<dbReference type="GO" id="GO:0032259">
    <property type="term" value="P:methylation"/>
    <property type="evidence" value="ECO:0007669"/>
    <property type="project" value="UniProtKB-KW"/>
</dbReference>
<protein>
    <submittedName>
        <fullName evidence="1">Class I SAM-dependent methyltransferase</fullName>
        <ecNumber evidence="1">2.1.1.-</ecNumber>
    </submittedName>
</protein>
<comment type="caution">
    <text evidence="1">The sequence shown here is derived from an EMBL/GenBank/DDBJ whole genome shotgun (WGS) entry which is preliminary data.</text>
</comment>
<keyword evidence="2" id="KW-1185">Reference proteome</keyword>
<gene>
    <name evidence="1" type="ORF">ACFOW7_19935</name>
</gene>
<dbReference type="EMBL" id="JBHSBU010000001">
    <property type="protein sequence ID" value="MFC4161611.1"/>
    <property type="molecule type" value="Genomic_DNA"/>
</dbReference>
<dbReference type="RefSeq" id="WP_378167746.1">
    <property type="nucleotide sequence ID" value="NZ_JBHSBU010000001.1"/>
</dbReference>
<keyword evidence="1" id="KW-0808">Transferase</keyword>
<dbReference type="Proteomes" id="UP001595791">
    <property type="component" value="Unassembled WGS sequence"/>
</dbReference>
<dbReference type="Gene3D" id="3.40.50.150">
    <property type="entry name" value="Vaccinia Virus protein VP39"/>
    <property type="match status" value="1"/>
</dbReference>
<name>A0ABV8MX92_9NEIS</name>
<dbReference type="InterPro" id="IPR029063">
    <property type="entry name" value="SAM-dependent_MTases_sf"/>
</dbReference>
<evidence type="ECO:0000313" key="1">
    <source>
        <dbReference type="EMBL" id="MFC4161611.1"/>
    </source>
</evidence>
<keyword evidence="1" id="KW-0489">Methyltransferase</keyword>
<dbReference type="CDD" id="cd02440">
    <property type="entry name" value="AdoMet_MTases"/>
    <property type="match status" value="1"/>
</dbReference>
<dbReference type="GO" id="GO:0008168">
    <property type="term" value="F:methyltransferase activity"/>
    <property type="evidence" value="ECO:0007669"/>
    <property type="project" value="UniProtKB-KW"/>
</dbReference>
<dbReference type="SUPFAM" id="SSF53335">
    <property type="entry name" value="S-adenosyl-L-methionine-dependent methyltransferases"/>
    <property type="match status" value="1"/>
</dbReference>
<dbReference type="Pfam" id="PF13578">
    <property type="entry name" value="Methyltransf_24"/>
    <property type="match status" value="1"/>
</dbReference>
<dbReference type="EC" id="2.1.1.-" evidence="1"/>
<accession>A0ABV8MX92</accession>
<evidence type="ECO:0000313" key="2">
    <source>
        <dbReference type="Proteomes" id="UP001595791"/>
    </source>
</evidence>
<sequence>MSDLFDYFSENEGRLIFKWLHYFEIYERHFSPYRDKEITFLEIGVFHGGSLQMWKNYFGPKARIVGVDINPFCKTYEEENIHIEIGSQEDREFLRELRDKYGPFDIVLDDGGHTMTQQVVSLQELYGHVKDNGIYMCEDLHTSYWRSFGGGYRNPFSFIEFAKTLIDEIHAWHSHDNESFQVTPFTRSAFGLHFYDSILAIEKRVITPPISRATGTPSF</sequence>
<proteinExistence type="predicted"/>